<evidence type="ECO:0000256" key="3">
    <source>
        <dbReference type="ARBA" id="ARBA00022603"/>
    </source>
</evidence>
<dbReference type="RefSeq" id="WP_239796453.1">
    <property type="nucleotide sequence ID" value="NZ_OU912926.1"/>
</dbReference>
<dbReference type="InterPro" id="IPR022749">
    <property type="entry name" value="D12N6_MeTrfase_N"/>
</dbReference>
<keyword evidence="11" id="KW-1185">Reference proteome</keyword>
<comment type="catalytic activity">
    <reaction evidence="7">
        <text>a 2'-deoxyadenosine in DNA + S-adenosyl-L-methionine = an N(6)-methyl-2'-deoxyadenosine in DNA + S-adenosyl-L-homocysteine + H(+)</text>
        <dbReference type="Rhea" id="RHEA:15197"/>
        <dbReference type="Rhea" id="RHEA-COMP:12418"/>
        <dbReference type="Rhea" id="RHEA-COMP:12419"/>
        <dbReference type="ChEBI" id="CHEBI:15378"/>
        <dbReference type="ChEBI" id="CHEBI:57856"/>
        <dbReference type="ChEBI" id="CHEBI:59789"/>
        <dbReference type="ChEBI" id="CHEBI:90615"/>
        <dbReference type="ChEBI" id="CHEBI:90616"/>
        <dbReference type="EC" id="2.1.1.72"/>
    </reaction>
</comment>
<dbReference type="GO" id="GO:0032259">
    <property type="term" value="P:methylation"/>
    <property type="evidence" value="ECO:0007669"/>
    <property type="project" value="UniProtKB-KW"/>
</dbReference>
<reference evidence="10 11" key="1">
    <citation type="submission" date="2021-10" db="EMBL/GenBank/DDBJ databases">
        <authorList>
            <person name="Koch H."/>
        </authorList>
    </citation>
    <scope>NUCLEOTIDE SEQUENCE [LARGE SCALE GENOMIC DNA]</scope>
    <source>
        <strain evidence="10">6680</strain>
    </source>
</reference>
<evidence type="ECO:0000313" key="11">
    <source>
        <dbReference type="Proteomes" id="UP000839052"/>
    </source>
</evidence>
<keyword evidence="4 10" id="KW-0808">Transferase</keyword>
<evidence type="ECO:0000256" key="6">
    <source>
        <dbReference type="ARBA" id="ARBA00022747"/>
    </source>
</evidence>
<dbReference type="InterPro" id="IPR038333">
    <property type="entry name" value="T1MK-like_N_sf"/>
</dbReference>
<dbReference type="PROSITE" id="PS00092">
    <property type="entry name" value="N6_MTASE"/>
    <property type="match status" value="1"/>
</dbReference>
<dbReference type="Gene3D" id="3.40.50.150">
    <property type="entry name" value="Vaccinia Virus protein VP39"/>
    <property type="match status" value="1"/>
</dbReference>
<dbReference type="InterPro" id="IPR029063">
    <property type="entry name" value="SAM-dependent_MTases_sf"/>
</dbReference>
<evidence type="ECO:0000256" key="2">
    <source>
        <dbReference type="ARBA" id="ARBA00011900"/>
    </source>
</evidence>
<keyword evidence="5" id="KW-0949">S-adenosyl-L-methionine</keyword>
<evidence type="ECO:0000256" key="1">
    <source>
        <dbReference type="ARBA" id="ARBA00006594"/>
    </source>
</evidence>
<organism evidence="10 11">
    <name type="scientific">Candidatus Nitrotoga arctica</name>
    <dbReference type="NCBI Taxonomy" id="453162"/>
    <lineage>
        <taxon>Bacteria</taxon>
        <taxon>Pseudomonadati</taxon>
        <taxon>Pseudomonadota</taxon>
        <taxon>Betaproteobacteria</taxon>
        <taxon>Nitrosomonadales</taxon>
        <taxon>Gallionellaceae</taxon>
        <taxon>Candidatus Nitrotoga</taxon>
    </lineage>
</organism>
<dbReference type="InterPro" id="IPR003356">
    <property type="entry name" value="DNA_methylase_A-5"/>
</dbReference>
<dbReference type="InterPro" id="IPR002052">
    <property type="entry name" value="DNA_methylase_N6_adenine_CS"/>
</dbReference>
<protein>
    <recommendedName>
        <fullName evidence="2">site-specific DNA-methyltransferase (adenine-specific)</fullName>
        <ecNumber evidence="2">2.1.1.72</ecNumber>
    </recommendedName>
</protein>
<dbReference type="EC" id="2.1.1.72" evidence="2"/>
<proteinExistence type="inferred from homology"/>
<evidence type="ECO:0000313" key="10">
    <source>
        <dbReference type="EMBL" id="CAG9932536.1"/>
    </source>
</evidence>
<keyword evidence="3 10" id="KW-0489">Methyltransferase</keyword>
<sequence>MINNQVKGDIDRLWLDFVTGGISNSLIIIEQISFLMFARMLDMEESQHERNALRPGESSHHFFRVDQQTLRWKNWSRMSDGEAMLKFVRDEVFSHLRILGGKKFAFCEYMKNISLQISKASLLVSVVEQLGKLPLGNTNTQGDLYEYLLSKLTTAGIHGQFRTPHHIIKLMVELIEPKPSEIIGDPACGTAGFLVAVKEYLRKTYSAPEFVETLEGDSKSYSGDQLELYQERIQHGMFHGFDFDATMLRLAAMNLMLHGVENPELHYMDTLSKIFPEKFPAIADGDKGGLDIILSNPPFKGTLAEDVHPSLLKIVQTRKSELLFVVLILRMLKHGGRSATIVPDGVLFGSSKAHLAVREYLLDRNQLEAVISLPSGVFRSFAGLSTAILVFTKGGRTQDVLFYDAQADGFSHEEKCLENADKDLSDVLIQYRRWRNGESEFSDRTAKAFKVSAADIRAHNFELSINRYRETRHQEVKFEEPKVILARMRMLEVEIQCDMAELQAMLR</sequence>
<dbReference type="InterPro" id="IPR051537">
    <property type="entry name" value="DNA_Adenine_Mtase"/>
</dbReference>
<dbReference type="PANTHER" id="PTHR42933">
    <property type="entry name" value="SLR6095 PROTEIN"/>
    <property type="match status" value="1"/>
</dbReference>
<dbReference type="PRINTS" id="PR00507">
    <property type="entry name" value="N12N6MTFRASE"/>
</dbReference>
<dbReference type="Pfam" id="PF02384">
    <property type="entry name" value="N6_Mtase"/>
    <property type="match status" value="1"/>
</dbReference>
<dbReference type="GO" id="GO:0009007">
    <property type="term" value="F:site-specific DNA-methyltransferase (adenine-specific) activity"/>
    <property type="evidence" value="ECO:0007669"/>
    <property type="project" value="UniProtKB-EC"/>
</dbReference>
<accession>A0ABN8AIJ1</accession>
<dbReference type="Proteomes" id="UP000839052">
    <property type="component" value="Chromosome"/>
</dbReference>
<feature type="domain" description="N6 adenine-specific DNA methyltransferase N-terminal" evidence="9">
    <location>
        <begin position="22"/>
        <end position="129"/>
    </location>
</feature>
<gene>
    <name evidence="10" type="ORF">NTG6680_1283</name>
</gene>
<dbReference type="PANTHER" id="PTHR42933:SF3">
    <property type="entry name" value="TYPE I RESTRICTION ENZYME MJAVIII METHYLASE SUBUNIT"/>
    <property type="match status" value="1"/>
</dbReference>
<feature type="domain" description="DNA methylase adenine-specific" evidence="8">
    <location>
        <begin position="140"/>
        <end position="475"/>
    </location>
</feature>
<dbReference type="SUPFAM" id="SSF53335">
    <property type="entry name" value="S-adenosyl-L-methionine-dependent methyltransferases"/>
    <property type="match status" value="1"/>
</dbReference>
<dbReference type="Gene3D" id="1.20.1260.30">
    <property type="match status" value="1"/>
</dbReference>
<name>A0ABN8AIJ1_9PROT</name>
<evidence type="ECO:0000259" key="8">
    <source>
        <dbReference type="Pfam" id="PF02384"/>
    </source>
</evidence>
<keyword evidence="6" id="KW-0680">Restriction system</keyword>
<comment type="similarity">
    <text evidence="1">Belongs to the N(4)/N(6)-methyltransferase family.</text>
</comment>
<evidence type="ECO:0000256" key="4">
    <source>
        <dbReference type="ARBA" id="ARBA00022679"/>
    </source>
</evidence>
<evidence type="ECO:0000259" key="9">
    <source>
        <dbReference type="Pfam" id="PF12161"/>
    </source>
</evidence>
<dbReference type="EMBL" id="OU912926">
    <property type="protein sequence ID" value="CAG9932536.1"/>
    <property type="molecule type" value="Genomic_DNA"/>
</dbReference>
<dbReference type="Pfam" id="PF12161">
    <property type="entry name" value="HsdM_N"/>
    <property type="match status" value="1"/>
</dbReference>
<evidence type="ECO:0000256" key="5">
    <source>
        <dbReference type="ARBA" id="ARBA00022691"/>
    </source>
</evidence>
<evidence type="ECO:0000256" key="7">
    <source>
        <dbReference type="ARBA" id="ARBA00047942"/>
    </source>
</evidence>